<protein>
    <submittedName>
        <fullName evidence="2">Uncharacterized protein</fullName>
    </submittedName>
</protein>
<dbReference type="GeneID" id="7845803"/>
<dbReference type="KEGG" id="tet:TTHERM_00449220"/>
<evidence type="ECO:0000313" key="2">
    <source>
        <dbReference type="EMBL" id="EAR93077.2"/>
    </source>
</evidence>
<dbReference type="InParanoid" id="Q238Z3"/>
<organism evidence="2 3">
    <name type="scientific">Tetrahymena thermophila (strain SB210)</name>
    <dbReference type="NCBI Taxonomy" id="312017"/>
    <lineage>
        <taxon>Eukaryota</taxon>
        <taxon>Sar</taxon>
        <taxon>Alveolata</taxon>
        <taxon>Ciliophora</taxon>
        <taxon>Intramacronucleata</taxon>
        <taxon>Oligohymenophorea</taxon>
        <taxon>Hymenostomatida</taxon>
        <taxon>Tetrahymenina</taxon>
        <taxon>Tetrahymenidae</taxon>
        <taxon>Tetrahymena</taxon>
    </lineage>
</organism>
<evidence type="ECO:0000256" key="1">
    <source>
        <dbReference type="SAM" id="MobiDB-lite"/>
    </source>
</evidence>
<gene>
    <name evidence="2" type="ORF">TTHERM_00449220</name>
</gene>
<dbReference type="AlphaFoldDB" id="Q238Z3"/>
<sequence length="489" mass="55906">MQQILTEEGYQRLEIEASRYNDICTILKKLKENGFFKALYDLIFCVFASEHDFTVKMLTQMQKQKKGEGFKFNELYRINSGIFCSNFQLINKIIIDDIFMQFTSKVCSQIEDFEDQKHQHQGENSFHSKLSPHNLQQPANQFGQSHQTSGFLAQNVSNQEGISQQLQQASTNMEINNLNQNLNYIMQFHPEIDVAIQQMQKKTTPRTSSHHSTSKAQIQLQDGTQATFNPQSTKSQNKSHSHSVQEIYNKHEPLNQYQNEQVMNQSVNGIKNNHTASQQQLQNQSITALQQQQPRFYQQNLLQNATKYSHSPPNRSPALHNTNSQIRVNSLQNSVQLNPSNNNQQSGQFNIQQFNSTASQQNAIMNNSNYSSSGRQNQVNSYMQTSPGGDTIVSNFMNNNKVYLPYSEFSYTKGGTFSKSQRKLHDIQNNPGVGQYESGHKKSSSSVPFNKQEKKTIFEKKSDYQGTLYYTSHHFVAKSPQASSVSIKQ</sequence>
<feature type="region of interest" description="Disordered" evidence="1">
    <location>
        <begin position="198"/>
        <end position="219"/>
    </location>
</feature>
<feature type="region of interest" description="Disordered" evidence="1">
    <location>
        <begin position="429"/>
        <end position="452"/>
    </location>
</feature>
<name>Q238Z3_TETTS</name>
<keyword evidence="3" id="KW-1185">Reference proteome</keyword>
<dbReference type="EMBL" id="GG662738">
    <property type="protein sequence ID" value="EAR93077.2"/>
    <property type="molecule type" value="Genomic_DNA"/>
</dbReference>
<evidence type="ECO:0000313" key="3">
    <source>
        <dbReference type="Proteomes" id="UP000009168"/>
    </source>
</evidence>
<reference evidence="3" key="1">
    <citation type="journal article" date="2006" name="PLoS Biol.">
        <title>Macronuclear genome sequence of the ciliate Tetrahymena thermophila, a model eukaryote.</title>
        <authorList>
            <person name="Eisen J.A."/>
            <person name="Coyne R.S."/>
            <person name="Wu M."/>
            <person name="Wu D."/>
            <person name="Thiagarajan M."/>
            <person name="Wortman J.R."/>
            <person name="Badger J.H."/>
            <person name="Ren Q."/>
            <person name="Amedeo P."/>
            <person name="Jones K.M."/>
            <person name="Tallon L.J."/>
            <person name="Delcher A.L."/>
            <person name="Salzberg S.L."/>
            <person name="Silva J.C."/>
            <person name="Haas B.J."/>
            <person name="Majoros W.H."/>
            <person name="Farzad M."/>
            <person name="Carlton J.M."/>
            <person name="Smith R.K. Jr."/>
            <person name="Garg J."/>
            <person name="Pearlman R.E."/>
            <person name="Karrer K.M."/>
            <person name="Sun L."/>
            <person name="Manning G."/>
            <person name="Elde N.C."/>
            <person name="Turkewitz A.P."/>
            <person name="Asai D.J."/>
            <person name="Wilkes D.E."/>
            <person name="Wang Y."/>
            <person name="Cai H."/>
            <person name="Collins K."/>
            <person name="Stewart B.A."/>
            <person name="Lee S.R."/>
            <person name="Wilamowska K."/>
            <person name="Weinberg Z."/>
            <person name="Ruzzo W.L."/>
            <person name="Wloga D."/>
            <person name="Gaertig J."/>
            <person name="Frankel J."/>
            <person name="Tsao C.-C."/>
            <person name="Gorovsky M.A."/>
            <person name="Keeling P.J."/>
            <person name="Waller R.F."/>
            <person name="Patron N.J."/>
            <person name="Cherry J.M."/>
            <person name="Stover N.A."/>
            <person name="Krieger C.J."/>
            <person name="del Toro C."/>
            <person name="Ryder H.F."/>
            <person name="Williamson S.C."/>
            <person name="Barbeau R.A."/>
            <person name="Hamilton E.P."/>
            <person name="Orias E."/>
        </authorList>
    </citation>
    <scope>NUCLEOTIDE SEQUENCE [LARGE SCALE GENOMIC DNA]</scope>
    <source>
        <strain evidence="3">SB210</strain>
    </source>
</reference>
<dbReference type="RefSeq" id="XP_001013322.2">
    <property type="nucleotide sequence ID" value="XM_001013322.2"/>
</dbReference>
<proteinExistence type="predicted"/>
<accession>Q238Z3</accession>
<dbReference type="Proteomes" id="UP000009168">
    <property type="component" value="Unassembled WGS sequence"/>
</dbReference>
<dbReference type="HOGENOM" id="CLU_475315_0_0_1"/>